<evidence type="ECO:0000313" key="2">
    <source>
        <dbReference type="EMBL" id="GAW72032.1"/>
    </source>
</evidence>
<gene>
    <name evidence="3" type="ORF">B8W98_05415</name>
    <name evidence="4" type="ORF">C5L28_001499</name>
    <name evidence="2" type="ORF">LPKJCM_01140</name>
</gene>
<reference evidence="2 5" key="1">
    <citation type="journal article" date="2017" name="Biosci Microbiota Food Health">
        <title>Genomic characterization reconfirms the taxonomic status of Lactobacillus parakefiri.</title>
        <authorList>
            <person name="Tanizawa Y."/>
            <person name="Kobayashi H."/>
            <person name="Kaminuma E."/>
            <person name="Sakamoto M."/>
            <person name="Ohkuma M."/>
            <person name="Nakamura Y."/>
            <person name="Arita M."/>
            <person name="Tohno M."/>
        </authorList>
    </citation>
    <scope>NUCLEOTIDE SEQUENCE [LARGE SCALE GENOMIC DNA]</scope>
    <source>
        <strain evidence="2 5">JCM 8573</strain>
    </source>
</reference>
<evidence type="ECO:0000313" key="5">
    <source>
        <dbReference type="Proteomes" id="UP000214739"/>
    </source>
</evidence>
<organism evidence="3 6">
    <name type="scientific">Lentilactobacillus parakefiri</name>
    <dbReference type="NCBI Taxonomy" id="152332"/>
    <lineage>
        <taxon>Bacteria</taxon>
        <taxon>Bacillati</taxon>
        <taxon>Bacillota</taxon>
        <taxon>Bacilli</taxon>
        <taxon>Lactobacillales</taxon>
        <taxon>Lactobacillaceae</taxon>
        <taxon>Lentilactobacillus</taxon>
    </lineage>
</organism>
<dbReference type="RefSeq" id="WP_057961273.1">
    <property type="nucleotide sequence ID" value="NZ_BAAAXO010000020.1"/>
</dbReference>
<dbReference type="AlphaFoldDB" id="A0A269YFE5"/>
<proteinExistence type="predicted"/>
<evidence type="ECO:0000313" key="7">
    <source>
        <dbReference type="Proteomes" id="UP000294668"/>
    </source>
</evidence>
<name>A0A269YFE5_9LACO</name>
<evidence type="ECO:0000313" key="3">
    <source>
        <dbReference type="EMBL" id="PAK84247.1"/>
    </source>
</evidence>
<keyword evidence="7" id="KW-1185">Reference proteome</keyword>
<evidence type="ECO:0000313" key="6">
    <source>
        <dbReference type="Proteomes" id="UP000216802"/>
    </source>
</evidence>
<dbReference type="Proteomes" id="UP000214739">
    <property type="component" value="Unassembled WGS sequence"/>
</dbReference>
<comment type="caution">
    <text evidence="3">The sequence shown here is derived from an EMBL/GenBank/DDBJ whole genome shotgun (WGS) entry which is preliminary data.</text>
</comment>
<dbReference type="Proteomes" id="UP000294668">
    <property type="component" value="Unassembled WGS sequence"/>
</dbReference>
<dbReference type="EMBL" id="PUFL01000047">
    <property type="protein sequence ID" value="TDG92108.1"/>
    <property type="molecule type" value="Genomic_DNA"/>
</dbReference>
<protein>
    <submittedName>
        <fullName evidence="3">Uncharacterized protein</fullName>
    </submittedName>
</protein>
<sequence>MPRKLSPNTAVKKVLKIYQQNFMKNQFTAPQNDALHLIFNLGFTVSPDVNESSYGYVKVVNMDTGKSLVLTKLSGNKALLDGGTTVISEPDLDLDTFDYVDYLNSKGDNPDYLAPTVANLKMLRNRLNQLNADFDRLKQLRNDYQEHLTSIDSEYNQKVSSFITIVNQVERMSNKITEEDGESDDSSRLESK</sequence>
<feature type="coiled-coil region" evidence="1">
    <location>
        <begin position="120"/>
        <end position="147"/>
    </location>
</feature>
<evidence type="ECO:0000256" key="1">
    <source>
        <dbReference type="SAM" id="Coils"/>
    </source>
</evidence>
<keyword evidence="1" id="KW-0175">Coiled coil</keyword>
<dbReference type="EMBL" id="BDGB01000054">
    <property type="protein sequence ID" value="GAW72032.1"/>
    <property type="molecule type" value="Genomic_DNA"/>
</dbReference>
<reference evidence="4 7" key="3">
    <citation type="journal article" date="2019" name="Appl. Microbiol. Biotechnol.">
        <title>Uncovering carbohydrate metabolism through a genotype-phenotype association study of 56 lactic acid bacteria genomes.</title>
        <authorList>
            <person name="Buron-Moles G."/>
            <person name="Chailyan A."/>
            <person name="Dolejs I."/>
            <person name="Forster J."/>
            <person name="Miks M.H."/>
        </authorList>
    </citation>
    <scope>NUCLEOTIDE SEQUENCE [LARGE SCALE GENOMIC DNA]</scope>
    <source>
        <strain evidence="4 7">DSM 10551</strain>
    </source>
</reference>
<reference evidence="4" key="4">
    <citation type="submission" date="2019-02" db="EMBL/GenBank/DDBJ databases">
        <authorList>
            <person name="Buron G."/>
            <person name="Chaylann A."/>
            <person name="Dolejs I."/>
            <person name="Forster J."/>
            <person name="Miks M.H."/>
        </authorList>
    </citation>
    <scope>NUCLEOTIDE SEQUENCE</scope>
    <source>
        <strain evidence="4">DSM 10551</strain>
    </source>
</reference>
<dbReference type="EMBL" id="NCXI01000030">
    <property type="protein sequence ID" value="PAK84247.1"/>
    <property type="molecule type" value="Genomic_DNA"/>
</dbReference>
<evidence type="ECO:0000313" key="4">
    <source>
        <dbReference type="EMBL" id="TDG92108.1"/>
    </source>
</evidence>
<dbReference type="Proteomes" id="UP000216802">
    <property type="component" value="Unassembled WGS sequence"/>
</dbReference>
<reference evidence="3 6" key="2">
    <citation type="submission" date="2017-04" db="EMBL/GenBank/DDBJ databases">
        <title>Kefir bacterial isolates.</title>
        <authorList>
            <person name="Kim Y."/>
            <person name="Blasche S."/>
            <person name="Patil K.R."/>
        </authorList>
    </citation>
    <scope>NUCLEOTIDE SEQUENCE [LARGE SCALE GENOMIC DNA]</scope>
    <source>
        <strain evidence="3 6">OG2</strain>
    </source>
</reference>
<accession>A0A269YFE5</accession>
<dbReference type="OrthoDB" id="2313854at2"/>